<protein>
    <recommendedName>
        <fullName evidence="1">Terminase ATPase subunit N-terminal domain-containing protein</fullName>
    </recommendedName>
</protein>
<sequence length="178" mass="20982">MKKVLLIEKRKKAKGLFKNGWSIRKISRHLVASKDSVCKWVKLGNDEVSQDNRGWKKSKPRKYTKQQKEEIKDIRGNLKKEESFFIGAKVVHANYNNSHDDKVSKRFVDRTLKEYKMVKSPQKKRKGVSKYMQYPQYTLNKLGKIMMSMDFIGPKYLKGSKDKINFLSCKYIRPKKEG</sequence>
<evidence type="ECO:0000313" key="2">
    <source>
        <dbReference type="EMBL" id="CEG13180.1"/>
    </source>
</evidence>
<evidence type="ECO:0000259" key="1">
    <source>
        <dbReference type="Pfam" id="PF06056"/>
    </source>
</evidence>
<dbReference type="InterPro" id="IPR010332">
    <property type="entry name" value="ATPase_terminase-su_N"/>
</dbReference>
<proteinExistence type="predicted"/>
<reference evidence="2" key="1">
    <citation type="submission" date="2014-09" db="EMBL/GenBank/DDBJ databases">
        <authorList>
            <person name="Probst J Alexander"/>
        </authorList>
    </citation>
    <scope>NUCLEOTIDE SEQUENCE</scope>
</reference>
<organism evidence="2">
    <name type="scientific">groundwater metagenome</name>
    <dbReference type="NCBI Taxonomy" id="717931"/>
    <lineage>
        <taxon>unclassified sequences</taxon>
        <taxon>metagenomes</taxon>
        <taxon>ecological metagenomes</taxon>
    </lineage>
</organism>
<dbReference type="Pfam" id="PF06056">
    <property type="entry name" value="Terminase_5"/>
    <property type="match status" value="1"/>
</dbReference>
<gene>
    <name evidence="2" type="ORF">MSIBF_A3380006</name>
</gene>
<dbReference type="InterPro" id="IPR009057">
    <property type="entry name" value="Homeodomain-like_sf"/>
</dbReference>
<dbReference type="EMBL" id="CCXY01000266">
    <property type="protein sequence ID" value="CEG13180.1"/>
    <property type="molecule type" value="Genomic_DNA"/>
</dbReference>
<dbReference type="SUPFAM" id="SSF46689">
    <property type="entry name" value="Homeodomain-like"/>
    <property type="match status" value="1"/>
</dbReference>
<name>A0A098EDU2_9ZZZZ</name>
<feature type="domain" description="Terminase ATPase subunit N-terminal" evidence="1">
    <location>
        <begin position="9"/>
        <end position="42"/>
    </location>
</feature>
<accession>A0A098EDU2</accession>
<dbReference type="AlphaFoldDB" id="A0A098EDU2"/>